<sequence>NELHNVHVAWPARPRLCRSSHRVQRGVRIPIHIRMGRGRQGISPVWGGLAHVGRRQPGVRVPAERNENRRSAHAERSQDFNLVLPKYLQAIGSARNLLRMTRLALSTRLLRPLLFPSSLPLASILDVFILFSSLLHYYFIHTVVSRSISRVP</sequence>
<protein>
    <submittedName>
        <fullName evidence="2">Uncharacterized protein</fullName>
    </submittedName>
</protein>
<keyword evidence="1" id="KW-0812">Transmembrane</keyword>
<dbReference type="EMBL" id="BTRK01000005">
    <property type="protein sequence ID" value="GMR56217.1"/>
    <property type="molecule type" value="Genomic_DNA"/>
</dbReference>
<evidence type="ECO:0000256" key="1">
    <source>
        <dbReference type="SAM" id="Phobius"/>
    </source>
</evidence>
<dbReference type="Proteomes" id="UP001328107">
    <property type="component" value="Unassembled WGS sequence"/>
</dbReference>
<reference evidence="3" key="1">
    <citation type="submission" date="2022-10" db="EMBL/GenBank/DDBJ databases">
        <title>Genome assembly of Pristionchus species.</title>
        <authorList>
            <person name="Yoshida K."/>
            <person name="Sommer R.J."/>
        </authorList>
    </citation>
    <scope>NUCLEOTIDE SEQUENCE [LARGE SCALE GENOMIC DNA]</scope>
    <source>
        <strain evidence="3">RS5460</strain>
    </source>
</reference>
<gene>
    <name evidence="2" type="ORF">PMAYCL1PPCAC_26412</name>
</gene>
<proteinExistence type="predicted"/>
<feature type="transmembrane region" description="Helical" evidence="1">
    <location>
        <begin position="119"/>
        <end position="140"/>
    </location>
</feature>
<feature type="non-terminal residue" evidence="2">
    <location>
        <position position="1"/>
    </location>
</feature>
<keyword evidence="1" id="KW-1133">Transmembrane helix</keyword>
<evidence type="ECO:0000313" key="3">
    <source>
        <dbReference type="Proteomes" id="UP001328107"/>
    </source>
</evidence>
<name>A0AAN5I865_9BILA</name>
<comment type="caution">
    <text evidence="2">The sequence shown here is derived from an EMBL/GenBank/DDBJ whole genome shotgun (WGS) entry which is preliminary data.</text>
</comment>
<dbReference type="AlphaFoldDB" id="A0AAN5I865"/>
<organism evidence="2 3">
    <name type="scientific">Pristionchus mayeri</name>
    <dbReference type="NCBI Taxonomy" id="1317129"/>
    <lineage>
        <taxon>Eukaryota</taxon>
        <taxon>Metazoa</taxon>
        <taxon>Ecdysozoa</taxon>
        <taxon>Nematoda</taxon>
        <taxon>Chromadorea</taxon>
        <taxon>Rhabditida</taxon>
        <taxon>Rhabditina</taxon>
        <taxon>Diplogasteromorpha</taxon>
        <taxon>Diplogasteroidea</taxon>
        <taxon>Neodiplogasteridae</taxon>
        <taxon>Pristionchus</taxon>
    </lineage>
</organism>
<evidence type="ECO:0000313" key="2">
    <source>
        <dbReference type="EMBL" id="GMR56217.1"/>
    </source>
</evidence>
<keyword evidence="1" id="KW-0472">Membrane</keyword>
<accession>A0AAN5I865</accession>
<keyword evidence="3" id="KW-1185">Reference proteome</keyword>